<dbReference type="Proteomes" id="UP001208074">
    <property type="component" value="Unassembled WGS sequence"/>
</dbReference>
<evidence type="ECO:0000256" key="4">
    <source>
        <dbReference type="ARBA" id="ARBA00023163"/>
    </source>
</evidence>
<dbReference type="PRINTS" id="PR00039">
    <property type="entry name" value="HTHLYSR"/>
</dbReference>
<dbReference type="PANTHER" id="PTHR30346">
    <property type="entry name" value="TRANSCRIPTIONAL DUAL REGULATOR HCAR-RELATED"/>
    <property type="match status" value="1"/>
</dbReference>
<organism evidence="6 7">
    <name type="scientific">Alcaligenes phenolicus</name>
    <dbReference type="NCBI Taxonomy" id="232846"/>
    <lineage>
        <taxon>Bacteria</taxon>
        <taxon>Pseudomonadati</taxon>
        <taxon>Pseudomonadota</taxon>
        <taxon>Betaproteobacteria</taxon>
        <taxon>Burkholderiales</taxon>
        <taxon>Alcaligenaceae</taxon>
        <taxon>Alcaligenes</taxon>
    </lineage>
</organism>
<dbReference type="EMBL" id="JAPKNB010000001">
    <property type="protein sequence ID" value="MCX5564150.1"/>
    <property type="molecule type" value="Genomic_DNA"/>
</dbReference>
<dbReference type="Pfam" id="PF03466">
    <property type="entry name" value="LysR_substrate"/>
    <property type="match status" value="1"/>
</dbReference>
<dbReference type="SUPFAM" id="SSF46785">
    <property type="entry name" value="Winged helix' DNA-binding domain"/>
    <property type="match status" value="1"/>
</dbReference>
<keyword evidence="2" id="KW-0805">Transcription regulation</keyword>
<evidence type="ECO:0000259" key="5">
    <source>
        <dbReference type="PROSITE" id="PS50931"/>
    </source>
</evidence>
<dbReference type="PROSITE" id="PS50931">
    <property type="entry name" value="HTH_LYSR"/>
    <property type="match status" value="1"/>
</dbReference>
<dbReference type="GO" id="GO:0032993">
    <property type="term" value="C:protein-DNA complex"/>
    <property type="evidence" value="ECO:0007669"/>
    <property type="project" value="TreeGrafter"/>
</dbReference>
<dbReference type="Gene3D" id="3.40.190.10">
    <property type="entry name" value="Periplasmic binding protein-like II"/>
    <property type="match status" value="2"/>
</dbReference>
<dbReference type="Gene3D" id="1.10.10.10">
    <property type="entry name" value="Winged helix-like DNA-binding domain superfamily/Winged helix DNA-binding domain"/>
    <property type="match status" value="1"/>
</dbReference>
<dbReference type="RefSeq" id="WP_026485001.1">
    <property type="nucleotide sequence ID" value="NZ_JAPKNB010000001.1"/>
</dbReference>
<dbReference type="SUPFAM" id="SSF53850">
    <property type="entry name" value="Periplasmic binding protein-like II"/>
    <property type="match status" value="1"/>
</dbReference>
<comment type="caution">
    <text evidence="6">The sequence shown here is derived from an EMBL/GenBank/DDBJ whole genome shotgun (WGS) entry which is preliminary data.</text>
</comment>
<keyword evidence="3" id="KW-0238">DNA-binding</keyword>
<comment type="similarity">
    <text evidence="1">Belongs to the LysR transcriptional regulatory family.</text>
</comment>
<gene>
    <name evidence="6" type="ORF">OSH02_02130</name>
</gene>
<keyword evidence="4" id="KW-0804">Transcription</keyword>
<proteinExistence type="inferred from homology"/>
<name>A0AAW5VV37_9BURK</name>
<dbReference type="GO" id="GO:0003677">
    <property type="term" value="F:DNA binding"/>
    <property type="evidence" value="ECO:0007669"/>
    <property type="project" value="UniProtKB-KW"/>
</dbReference>
<evidence type="ECO:0000313" key="7">
    <source>
        <dbReference type="Proteomes" id="UP001208074"/>
    </source>
</evidence>
<sequence>MELRHLRYFVAVAEEQHMTRAAARLGIQQPPLSQQIQDLERELKVQLFDRSPRRIQLNTAGKLFLQEARRLLAQADEAVERVRKSARGESGRISLGYTSSAAIHEQVPRLLKEFSQRYPLIEMSVDENTTRTLLDEVQAQRLDAAFVRADIDRYPELRAIVLSEEHTVVALPLQHPLAESRDGIYLEELQNQPFVMYRQANGPGVQDRLLAAFQSAGFMPKVVEEVPRLLSAITMVAAGKGISILPRSMQFVLNQSVCYRPLTGPHAFTIPLTLAYRPTPSDSPLGRMISLLEPA</sequence>
<dbReference type="AlphaFoldDB" id="A0AAW5VV37"/>
<evidence type="ECO:0000256" key="1">
    <source>
        <dbReference type="ARBA" id="ARBA00009437"/>
    </source>
</evidence>
<dbReference type="InterPro" id="IPR005119">
    <property type="entry name" value="LysR_subst-bd"/>
</dbReference>
<dbReference type="InterPro" id="IPR000847">
    <property type="entry name" value="LysR_HTH_N"/>
</dbReference>
<dbReference type="Pfam" id="PF00126">
    <property type="entry name" value="HTH_1"/>
    <property type="match status" value="1"/>
</dbReference>
<dbReference type="InterPro" id="IPR036390">
    <property type="entry name" value="WH_DNA-bd_sf"/>
</dbReference>
<evidence type="ECO:0000256" key="3">
    <source>
        <dbReference type="ARBA" id="ARBA00023125"/>
    </source>
</evidence>
<accession>A0AAW5VV37</accession>
<dbReference type="InterPro" id="IPR036388">
    <property type="entry name" value="WH-like_DNA-bd_sf"/>
</dbReference>
<dbReference type="PANTHER" id="PTHR30346:SF30">
    <property type="entry name" value="SMALL NEUTRAL PROTEASE REGULATORY PROTEIN"/>
    <property type="match status" value="1"/>
</dbReference>
<feature type="domain" description="HTH lysR-type" evidence="5">
    <location>
        <begin position="1"/>
        <end position="58"/>
    </location>
</feature>
<protein>
    <submittedName>
        <fullName evidence="6">LysR family transcriptional regulator</fullName>
    </submittedName>
</protein>
<reference evidence="6" key="1">
    <citation type="submission" date="2022-11" db="EMBL/GenBank/DDBJ databases">
        <title>Biodiversity and phylogenetic relationships of bacteria.</title>
        <authorList>
            <person name="Machado R.A.R."/>
            <person name="Bhat A."/>
            <person name="Loulou A."/>
            <person name="Kallel S."/>
        </authorList>
    </citation>
    <scope>NUCLEOTIDE SEQUENCE</scope>
    <source>
        <strain evidence="6">DSM 16503</strain>
    </source>
</reference>
<evidence type="ECO:0000256" key="2">
    <source>
        <dbReference type="ARBA" id="ARBA00023015"/>
    </source>
</evidence>
<dbReference type="GO" id="GO:0003700">
    <property type="term" value="F:DNA-binding transcription factor activity"/>
    <property type="evidence" value="ECO:0007669"/>
    <property type="project" value="InterPro"/>
</dbReference>
<evidence type="ECO:0000313" key="6">
    <source>
        <dbReference type="EMBL" id="MCX5564150.1"/>
    </source>
</evidence>
<dbReference type="FunFam" id="1.10.10.10:FF:000001">
    <property type="entry name" value="LysR family transcriptional regulator"/>
    <property type="match status" value="1"/>
</dbReference>